<keyword evidence="1" id="KW-0732">Signal</keyword>
<proteinExistence type="predicted"/>
<dbReference type="EMBL" id="JARBDR010000918">
    <property type="protein sequence ID" value="KAJ8301481.1"/>
    <property type="molecule type" value="Genomic_DNA"/>
</dbReference>
<reference evidence="2 3" key="1">
    <citation type="submission" date="2022-12" db="EMBL/GenBank/DDBJ databases">
        <title>Chromosome-level genome of Tegillarca granosa.</title>
        <authorList>
            <person name="Kim J."/>
        </authorList>
    </citation>
    <scope>NUCLEOTIDE SEQUENCE [LARGE SCALE GENOMIC DNA]</scope>
    <source>
        <strain evidence="2">Teg-2019</strain>
        <tissue evidence="2">Adductor muscle</tissue>
    </source>
</reference>
<feature type="signal peptide" evidence="1">
    <location>
        <begin position="1"/>
        <end position="21"/>
    </location>
</feature>
<name>A0ABQ9ECB8_TEGGR</name>
<organism evidence="2 3">
    <name type="scientific">Tegillarca granosa</name>
    <name type="common">Malaysian cockle</name>
    <name type="synonym">Anadara granosa</name>
    <dbReference type="NCBI Taxonomy" id="220873"/>
    <lineage>
        <taxon>Eukaryota</taxon>
        <taxon>Metazoa</taxon>
        <taxon>Spiralia</taxon>
        <taxon>Lophotrochozoa</taxon>
        <taxon>Mollusca</taxon>
        <taxon>Bivalvia</taxon>
        <taxon>Autobranchia</taxon>
        <taxon>Pteriomorphia</taxon>
        <taxon>Arcoida</taxon>
        <taxon>Arcoidea</taxon>
        <taxon>Arcidae</taxon>
        <taxon>Tegillarca</taxon>
    </lineage>
</organism>
<dbReference type="Proteomes" id="UP001217089">
    <property type="component" value="Unassembled WGS sequence"/>
</dbReference>
<evidence type="ECO:0000313" key="2">
    <source>
        <dbReference type="EMBL" id="KAJ8301481.1"/>
    </source>
</evidence>
<sequence>MQCFIVVTLIVLSQRVHDVTAVDGSNTERTHLRHGEKIVKRSDGIMHELVNLLVDEKFNRRDTKKMIDRMLQQNEKILKQFDGFSKKLKHFEREIIEKTTSKVKKFVSSHIHSFQTLFESKLRKINKELGYARMEQKKTKNKINTIKKSMSDFNSTTVLLLMNTTTTMLSKQLDSQVNTINFKISKLKKSLDVKHGAVYIRWGRTQMSKS</sequence>
<accession>A0ABQ9ECB8</accession>
<feature type="chain" id="PRO_5045909256" evidence="1">
    <location>
        <begin position="22"/>
        <end position="210"/>
    </location>
</feature>
<evidence type="ECO:0000313" key="3">
    <source>
        <dbReference type="Proteomes" id="UP001217089"/>
    </source>
</evidence>
<gene>
    <name evidence="2" type="ORF">KUTeg_020468</name>
</gene>
<comment type="caution">
    <text evidence="2">The sequence shown here is derived from an EMBL/GenBank/DDBJ whole genome shotgun (WGS) entry which is preliminary data.</text>
</comment>
<evidence type="ECO:0000256" key="1">
    <source>
        <dbReference type="SAM" id="SignalP"/>
    </source>
</evidence>
<protein>
    <submittedName>
        <fullName evidence="2">Uncharacterized protein</fullName>
    </submittedName>
</protein>
<keyword evidence="3" id="KW-1185">Reference proteome</keyword>